<name>A0AA39H3T5_9BILA</name>
<organism evidence="1 2">
    <name type="scientific">Steinernema hermaphroditum</name>
    <dbReference type="NCBI Taxonomy" id="289476"/>
    <lineage>
        <taxon>Eukaryota</taxon>
        <taxon>Metazoa</taxon>
        <taxon>Ecdysozoa</taxon>
        <taxon>Nematoda</taxon>
        <taxon>Chromadorea</taxon>
        <taxon>Rhabditida</taxon>
        <taxon>Tylenchina</taxon>
        <taxon>Panagrolaimomorpha</taxon>
        <taxon>Strongyloidoidea</taxon>
        <taxon>Steinernematidae</taxon>
        <taxon>Steinernema</taxon>
    </lineage>
</organism>
<accession>A0AA39H3T5</accession>
<dbReference type="InterPro" id="IPR024051">
    <property type="entry name" value="AICAR_Tfase_dup_dom_sf"/>
</dbReference>
<protein>
    <submittedName>
        <fullName evidence="1">Uncharacterized protein</fullName>
    </submittedName>
</protein>
<reference evidence="1" key="1">
    <citation type="submission" date="2023-06" db="EMBL/GenBank/DDBJ databases">
        <title>Genomic analysis of the entomopathogenic nematode Steinernema hermaphroditum.</title>
        <authorList>
            <person name="Schwarz E.M."/>
            <person name="Heppert J.K."/>
            <person name="Baniya A."/>
            <person name="Schwartz H.T."/>
            <person name="Tan C.-H."/>
            <person name="Antoshechkin I."/>
            <person name="Sternberg P.W."/>
            <person name="Goodrich-Blair H."/>
            <person name="Dillman A.R."/>
        </authorList>
    </citation>
    <scope>NUCLEOTIDE SEQUENCE</scope>
    <source>
        <strain evidence="1">PS9179</strain>
        <tissue evidence="1">Whole animal</tissue>
    </source>
</reference>
<dbReference type="InterPro" id="IPR016193">
    <property type="entry name" value="Cytidine_deaminase-like"/>
</dbReference>
<dbReference type="AlphaFoldDB" id="A0AA39H3T5"/>
<gene>
    <name evidence="1" type="ORF">QR680_002487</name>
</gene>
<dbReference type="EMBL" id="JAUCMV010000005">
    <property type="protein sequence ID" value="KAK0398234.1"/>
    <property type="molecule type" value="Genomic_DNA"/>
</dbReference>
<proteinExistence type="predicted"/>
<comment type="caution">
    <text evidence="1">The sequence shown here is derived from an EMBL/GenBank/DDBJ whole genome shotgun (WGS) entry which is preliminary data.</text>
</comment>
<dbReference type="Gene3D" id="3.40.140.20">
    <property type="match status" value="1"/>
</dbReference>
<dbReference type="Proteomes" id="UP001175271">
    <property type="component" value="Unassembled WGS sequence"/>
</dbReference>
<evidence type="ECO:0000313" key="1">
    <source>
        <dbReference type="EMBL" id="KAK0398234.1"/>
    </source>
</evidence>
<sequence length="132" mass="15364">MRNQRWWLRQHERVLNLPWKPTVKRSEKTSAIDVMVSGMLSDDVSIEKWKAHFTESVQPFTQEERRAWLSKLTDVVVCSDACFRFRDNIDCVRQFGARYIACPSGTSQEIVDVCNEHGLVLIHVGHRFVQSS</sequence>
<keyword evidence="2" id="KW-1185">Reference proteome</keyword>
<dbReference type="SUPFAM" id="SSF53927">
    <property type="entry name" value="Cytidine deaminase-like"/>
    <property type="match status" value="1"/>
</dbReference>
<dbReference type="GO" id="GO:0003824">
    <property type="term" value="F:catalytic activity"/>
    <property type="evidence" value="ECO:0007669"/>
    <property type="project" value="InterPro"/>
</dbReference>
<evidence type="ECO:0000313" key="2">
    <source>
        <dbReference type="Proteomes" id="UP001175271"/>
    </source>
</evidence>